<dbReference type="Gene3D" id="3.90.420.10">
    <property type="entry name" value="Oxidoreductase, molybdopterin-binding domain"/>
    <property type="match status" value="1"/>
</dbReference>
<dbReference type="Pfam" id="PF00174">
    <property type="entry name" value="Oxidored_molyb"/>
    <property type="match status" value="1"/>
</dbReference>
<gene>
    <name evidence="2" type="ORF">BC351_12980</name>
</gene>
<name>A0A1V4H816_9BACL</name>
<dbReference type="OrthoDB" id="2381583at2"/>
<dbReference type="AlphaFoldDB" id="A0A1V4H816"/>
<dbReference type="EMBL" id="MBTG01000072">
    <property type="protein sequence ID" value="OPH46845.1"/>
    <property type="molecule type" value="Genomic_DNA"/>
</dbReference>
<evidence type="ECO:0000259" key="1">
    <source>
        <dbReference type="Pfam" id="PF00174"/>
    </source>
</evidence>
<dbReference type="SUPFAM" id="SSF56524">
    <property type="entry name" value="Oxidoreductase molybdopterin-binding domain"/>
    <property type="match status" value="1"/>
</dbReference>
<dbReference type="Proteomes" id="UP000190626">
    <property type="component" value="Unassembled WGS sequence"/>
</dbReference>
<protein>
    <recommendedName>
        <fullName evidence="1">Oxidoreductase molybdopterin-binding domain-containing protein</fullName>
    </recommendedName>
</protein>
<proteinExistence type="predicted"/>
<sequence>MSLETHIRVSDIHIATEDFTVAQMVELAEHKLPLETRVPEVQGNAFDLKDWYRSWKTSHAGKALDEPTHVKVEAVDEFQALMPWSEVEKAVFLYEQEGQPLQKGYPIRLYVPDGSSECLNVKSIVNIWFLHDPSLGEESTFGFKNRVSLEEVWKAW</sequence>
<keyword evidence="3" id="KW-1185">Reference proteome</keyword>
<comment type="caution">
    <text evidence="2">The sequence shown here is derived from an EMBL/GenBank/DDBJ whole genome shotgun (WGS) entry which is preliminary data.</text>
</comment>
<evidence type="ECO:0000313" key="3">
    <source>
        <dbReference type="Proteomes" id="UP000190626"/>
    </source>
</evidence>
<dbReference type="InterPro" id="IPR036374">
    <property type="entry name" value="OxRdtase_Mopterin-bd_sf"/>
</dbReference>
<dbReference type="InterPro" id="IPR000572">
    <property type="entry name" value="OxRdtase_Mopterin-bd_dom"/>
</dbReference>
<accession>A0A1V4H816</accession>
<dbReference type="STRING" id="1469647.BC351_12980"/>
<dbReference type="RefSeq" id="WP_079421165.1">
    <property type="nucleotide sequence ID" value="NZ_MBTG01000072.1"/>
</dbReference>
<evidence type="ECO:0000313" key="2">
    <source>
        <dbReference type="EMBL" id="OPH46845.1"/>
    </source>
</evidence>
<organism evidence="2 3">
    <name type="scientific">Paenibacillus ferrarius</name>
    <dbReference type="NCBI Taxonomy" id="1469647"/>
    <lineage>
        <taxon>Bacteria</taxon>
        <taxon>Bacillati</taxon>
        <taxon>Bacillota</taxon>
        <taxon>Bacilli</taxon>
        <taxon>Bacillales</taxon>
        <taxon>Paenibacillaceae</taxon>
        <taxon>Paenibacillus</taxon>
    </lineage>
</organism>
<feature type="domain" description="Oxidoreductase molybdopterin-binding" evidence="1">
    <location>
        <begin position="65"/>
        <end position="135"/>
    </location>
</feature>
<reference evidence="3" key="1">
    <citation type="submission" date="2016-07" db="EMBL/GenBank/DDBJ databases">
        <authorList>
            <person name="Florea S."/>
            <person name="Webb J.S."/>
            <person name="Jaromczyk J."/>
            <person name="Schardl C.L."/>
        </authorList>
    </citation>
    <scope>NUCLEOTIDE SEQUENCE [LARGE SCALE GENOMIC DNA]</scope>
    <source>
        <strain evidence="3">CY1</strain>
    </source>
</reference>